<reference evidence="1 2" key="1">
    <citation type="submission" date="2020-08" db="EMBL/GenBank/DDBJ databases">
        <title>Sphingobacterium sp. DN00404 isolated from aquaculture water.</title>
        <authorList>
            <person name="Zhang M."/>
        </authorList>
    </citation>
    <scope>NUCLEOTIDE SEQUENCE [LARGE SCALE GENOMIC DNA]</scope>
    <source>
        <strain evidence="1 2">KCTC 32294</strain>
    </source>
</reference>
<organism evidence="1 2">
    <name type="scientific">Sphingobacterium arenae</name>
    <dbReference type="NCBI Taxonomy" id="1280598"/>
    <lineage>
        <taxon>Bacteria</taxon>
        <taxon>Pseudomonadati</taxon>
        <taxon>Bacteroidota</taxon>
        <taxon>Sphingobacteriia</taxon>
        <taxon>Sphingobacteriales</taxon>
        <taxon>Sphingobacteriaceae</taxon>
        <taxon>Sphingobacterium</taxon>
    </lineage>
</organism>
<dbReference type="EMBL" id="JACNYK010000006">
    <property type="protein sequence ID" value="MBD1427426.1"/>
    <property type="molecule type" value="Genomic_DNA"/>
</dbReference>
<sequence>MMKNTQKKLKAKHFRYLSREYVKDPDRFLKEVVHQWGLDWSNNFNYLINSSIYPPMRTDLAFEYGFVYNHLAQMLEVAYVIFKKCELRPIQSDRLFHYSCQEMFDAEIEGGRIFPEKALRTFFGFKNLKQWWMVLDDLLQYRVCGASDMDGIQLDSEYIAVREFLVKLPKVLREIYDRGGLQFCLETYAGGIDEIRGGERIQRKIAD</sequence>
<proteinExistence type="predicted"/>
<dbReference type="Proteomes" id="UP000606494">
    <property type="component" value="Unassembled WGS sequence"/>
</dbReference>
<name>A0ABR7Y7Y1_9SPHI</name>
<evidence type="ECO:0000313" key="2">
    <source>
        <dbReference type="Proteomes" id="UP000606494"/>
    </source>
</evidence>
<evidence type="ECO:0000313" key="1">
    <source>
        <dbReference type="EMBL" id="MBD1427426.1"/>
    </source>
</evidence>
<dbReference type="RefSeq" id="WP_190310577.1">
    <property type="nucleotide sequence ID" value="NZ_JACNYK010000006.1"/>
</dbReference>
<comment type="caution">
    <text evidence="1">The sequence shown here is derived from an EMBL/GenBank/DDBJ whole genome shotgun (WGS) entry which is preliminary data.</text>
</comment>
<gene>
    <name evidence="1" type="ORF">H8B17_17740</name>
</gene>
<protein>
    <submittedName>
        <fullName evidence="1">Uncharacterized protein</fullName>
    </submittedName>
</protein>
<accession>A0ABR7Y7Y1</accession>
<keyword evidence="2" id="KW-1185">Reference proteome</keyword>